<comment type="function">
    <text evidence="11">Catalyzes the anti-1,4-elimination of the C-3 phosphate and the C-6 proR hydrogen from 5-enolpyruvylshikimate-3-phosphate (EPSP) to yield chorismate, which is the branch point compound that serves as the starting substrate for the three terminal pathways of aromatic amino acid biosynthesis. This reaction introduces a second double bond into the aromatic ring system.</text>
</comment>
<dbReference type="CDD" id="cd07304">
    <property type="entry name" value="Chorismate_synthase"/>
    <property type="match status" value="1"/>
</dbReference>
<evidence type="ECO:0000256" key="8">
    <source>
        <dbReference type="ARBA" id="ARBA00022857"/>
    </source>
</evidence>
<dbReference type="RefSeq" id="WP_093312875.1">
    <property type="nucleotide sequence ID" value="NZ_FNPV01000004.1"/>
</dbReference>
<gene>
    <name evidence="11" type="primary">aroC</name>
    <name evidence="13" type="ORF">SAMN05192546_104282</name>
</gene>
<reference evidence="13 14" key="1">
    <citation type="submission" date="2016-10" db="EMBL/GenBank/DDBJ databases">
        <authorList>
            <person name="de Groot N.N."/>
        </authorList>
    </citation>
    <scope>NUCLEOTIDE SEQUENCE [LARGE SCALE GENOMIC DNA]</scope>
    <source>
        <strain evidence="13 14">APO</strain>
    </source>
</reference>
<feature type="binding site" evidence="11">
    <location>
        <begin position="307"/>
        <end position="311"/>
    </location>
    <ligand>
        <name>FMN</name>
        <dbReference type="ChEBI" id="CHEBI:58210"/>
    </ligand>
</feature>
<comment type="cofactor">
    <cofactor evidence="11 12">
        <name>FMNH2</name>
        <dbReference type="ChEBI" id="CHEBI:57618"/>
    </cofactor>
    <text evidence="11 12">Reduced FMN (FMNH(2)).</text>
</comment>
<dbReference type="InterPro" id="IPR035904">
    <property type="entry name" value="Chorismate_synth_AroC_sf"/>
</dbReference>
<feature type="binding site" evidence="11">
    <location>
        <position position="40"/>
    </location>
    <ligand>
        <name>NADP(+)</name>
        <dbReference type="ChEBI" id="CHEBI:58349"/>
    </ligand>
</feature>
<organism evidence="13 14">
    <name type="scientific">Tindallia californiensis</name>
    <dbReference type="NCBI Taxonomy" id="159292"/>
    <lineage>
        <taxon>Bacteria</taxon>
        <taxon>Bacillati</taxon>
        <taxon>Bacillota</taxon>
        <taxon>Clostridia</taxon>
        <taxon>Peptostreptococcales</taxon>
        <taxon>Tindalliaceae</taxon>
        <taxon>Tindallia</taxon>
    </lineage>
</organism>
<evidence type="ECO:0000256" key="10">
    <source>
        <dbReference type="ARBA" id="ARBA00023239"/>
    </source>
</evidence>
<name>A0A1H3MUJ4_9FIRM</name>
<dbReference type="PIRSF" id="PIRSF001456">
    <property type="entry name" value="Chorismate_synth"/>
    <property type="match status" value="1"/>
</dbReference>
<evidence type="ECO:0000256" key="7">
    <source>
        <dbReference type="ARBA" id="ARBA00022827"/>
    </source>
</evidence>
<dbReference type="PROSITE" id="PS00788">
    <property type="entry name" value="CHORISMATE_SYNTHASE_2"/>
    <property type="match status" value="1"/>
</dbReference>
<feature type="binding site" evidence="11">
    <location>
        <position position="333"/>
    </location>
    <ligand>
        <name>FMN</name>
        <dbReference type="ChEBI" id="CHEBI:58210"/>
    </ligand>
</feature>
<keyword evidence="5 11" id="KW-0285">Flavoprotein</keyword>
<evidence type="ECO:0000256" key="3">
    <source>
        <dbReference type="ARBA" id="ARBA00013036"/>
    </source>
</evidence>
<dbReference type="InterPro" id="IPR020541">
    <property type="entry name" value="Chorismate_synthase_CS"/>
</dbReference>
<keyword evidence="9 11" id="KW-0057">Aromatic amino acid biosynthesis</keyword>
<dbReference type="EC" id="4.2.3.5" evidence="3 11"/>
<dbReference type="UniPathway" id="UPA00053">
    <property type="reaction ID" value="UER00090"/>
</dbReference>
<dbReference type="NCBIfam" id="TIGR00033">
    <property type="entry name" value="aroC"/>
    <property type="match status" value="1"/>
</dbReference>
<dbReference type="OrthoDB" id="9771806at2"/>
<dbReference type="EMBL" id="FNPV01000004">
    <property type="protein sequence ID" value="SDY80233.1"/>
    <property type="molecule type" value="Genomic_DNA"/>
</dbReference>
<dbReference type="Proteomes" id="UP000199230">
    <property type="component" value="Unassembled WGS sequence"/>
</dbReference>
<dbReference type="GO" id="GO:0004107">
    <property type="term" value="F:chorismate synthase activity"/>
    <property type="evidence" value="ECO:0007669"/>
    <property type="project" value="UniProtKB-UniRule"/>
</dbReference>
<keyword evidence="4 11" id="KW-0028">Amino-acid biosynthesis</keyword>
<dbReference type="AlphaFoldDB" id="A0A1H3MUJ4"/>
<comment type="catalytic activity">
    <reaction evidence="11 12">
        <text>5-O-(1-carboxyvinyl)-3-phosphoshikimate = chorismate + phosphate</text>
        <dbReference type="Rhea" id="RHEA:21020"/>
        <dbReference type="ChEBI" id="CHEBI:29748"/>
        <dbReference type="ChEBI" id="CHEBI:43474"/>
        <dbReference type="ChEBI" id="CHEBI:57701"/>
        <dbReference type="EC" id="4.2.3.5"/>
    </reaction>
</comment>
<feature type="binding site" evidence="11">
    <location>
        <position position="46"/>
    </location>
    <ligand>
        <name>NADP(+)</name>
        <dbReference type="ChEBI" id="CHEBI:58349"/>
    </ligand>
</feature>
<dbReference type="GO" id="GO:0010181">
    <property type="term" value="F:FMN binding"/>
    <property type="evidence" value="ECO:0007669"/>
    <property type="project" value="TreeGrafter"/>
</dbReference>
<dbReference type="PROSITE" id="PS00787">
    <property type="entry name" value="CHORISMATE_SYNTHASE_1"/>
    <property type="match status" value="1"/>
</dbReference>
<keyword evidence="14" id="KW-1185">Reference proteome</keyword>
<protein>
    <recommendedName>
        <fullName evidence="3 11">Chorismate synthase</fullName>
        <shortName evidence="11">CS</shortName>
        <ecNumber evidence="3 11">4.2.3.5</ecNumber>
    </recommendedName>
    <alternativeName>
        <fullName evidence="11">5-enolpyruvylshikimate-3-phosphate phospholyase</fullName>
    </alternativeName>
</protein>
<dbReference type="PANTHER" id="PTHR21085">
    <property type="entry name" value="CHORISMATE SYNTHASE"/>
    <property type="match status" value="1"/>
</dbReference>
<feature type="binding site" evidence="11">
    <location>
        <position position="292"/>
    </location>
    <ligand>
        <name>FMN</name>
        <dbReference type="ChEBI" id="CHEBI:58210"/>
    </ligand>
</feature>
<dbReference type="HAMAP" id="MF_00300">
    <property type="entry name" value="Chorismate_synth"/>
    <property type="match status" value="1"/>
</dbReference>
<dbReference type="SUPFAM" id="SSF103263">
    <property type="entry name" value="Chorismate synthase, AroC"/>
    <property type="match status" value="1"/>
</dbReference>
<evidence type="ECO:0000256" key="1">
    <source>
        <dbReference type="ARBA" id="ARBA00005044"/>
    </source>
</evidence>
<dbReference type="Gene3D" id="3.60.150.10">
    <property type="entry name" value="Chorismate synthase AroC"/>
    <property type="match status" value="1"/>
</dbReference>
<comment type="pathway">
    <text evidence="1 11 12">Metabolic intermediate biosynthesis; chorismate biosynthesis; chorismate from D-erythrose 4-phosphate and phosphoenolpyruvate: step 7/7.</text>
</comment>
<comment type="subunit">
    <text evidence="11">Homotetramer.</text>
</comment>
<dbReference type="GO" id="GO:0008652">
    <property type="term" value="P:amino acid biosynthetic process"/>
    <property type="evidence" value="ECO:0007669"/>
    <property type="project" value="UniProtKB-KW"/>
</dbReference>
<evidence type="ECO:0000256" key="5">
    <source>
        <dbReference type="ARBA" id="ARBA00022630"/>
    </source>
</evidence>
<evidence type="ECO:0000256" key="12">
    <source>
        <dbReference type="RuleBase" id="RU000605"/>
    </source>
</evidence>
<accession>A0A1H3MUJ4</accession>
<dbReference type="FunFam" id="3.60.150.10:FF:000002">
    <property type="entry name" value="Chorismate synthase"/>
    <property type="match status" value="1"/>
</dbReference>
<feature type="binding site" evidence="11">
    <location>
        <begin position="247"/>
        <end position="248"/>
    </location>
    <ligand>
        <name>FMN</name>
        <dbReference type="ChEBI" id="CHEBI:58210"/>
    </ligand>
</feature>
<dbReference type="Pfam" id="PF01264">
    <property type="entry name" value="Chorismate_synt"/>
    <property type="match status" value="1"/>
</dbReference>
<feature type="binding site" evidence="11">
    <location>
        <begin position="128"/>
        <end position="130"/>
    </location>
    <ligand>
        <name>FMN</name>
        <dbReference type="ChEBI" id="CHEBI:58210"/>
    </ligand>
</feature>
<keyword evidence="10 11" id="KW-0456">Lyase</keyword>
<evidence type="ECO:0000313" key="14">
    <source>
        <dbReference type="Proteomes" id="UP000199230"/>
    </source>
</evidence>
<evidence type="ECO:0000256" key="11">
    <source>
        <dbReference type="HAMAP-Rule" id="MF_00300"/>
    </source>
</evidence>
<evidence type="ECO:0000313" key="13">
    <source>
        <dbReference type="EMBL" id="SDY80233.1"/>
    </source>
</evidence>
<dbReference type="GO" id="GO:0005829">
    <property type="term" value="C:cytosol"/>
    <property type="evidence" value="ECO:0007669"/>
    <property type="project" value="TreeGrafter"/>
</dbReference>
<comment type="similarity">
    <text evidence="2 11 12">Belongs to the chorismate synthase family.</text>
</comment>
<evidence type="ECO:0000256" key="6">
    <source>
        <dbReference type="ARBA" id="ARBA00022643"/>
    </source>
</evidence>
<proteinExistence type="inferred from homology"/>
<keyword evidence="7 11" id="KW-0274">FAD</keyword>
<keyword evidence="8 11" id="KW-0521">NADP</keyword>
<dbReference type="PANTHER" id="PTHR21085:SF0">
    <property type="entry name" value="CHORISMATE SYNTHASE"/>
    <property type="match status" value="1"/>
</dbReference>
<evidence type="ECO:0000256" key="9">
    <source>
        <dbReference type="ARBA" id="ARBA00023141"/>
    </source>
</evidence>
<sequence length="376" mass="40985">MLRLLTAGESHGQAVTGILEGMPAGVRLSKEKINSYLSKRQSGYGRGGRMKIEKDCIQILSGVRGGITLGSPISFMVVNKDYENWVEGMDPFEGNLNYKQVHHPRPGHADLAGALKYGFDDMRHVLERSSARETTARVAAGSIAGHILSNFNIEWASHVRQIGSVSIREKEVAFDALKKAEHSSVRCICKQTEEEMIKEIDTAKAKGDTLGGIIEVQISGLPVGLGSYTHWDRKLDGKLASSLMSIQGIKAVEIGDGFEGVVQSGSLIHDEIFYEEKKGFYHKTNHAGGIEGGMSNGEVLIVRCGMKPIPTLMKPLKTVDFHQKTPHDAAVERSDTCAVPAAAIVAEAAAIFVLADAFMETFGADSMKEMKERWKK</sequence>
<dbReference type="STRING" id="159292.SAMN05192546_104282"/>
<dbReference type="InterPro" id="IPR000453">
    <property type="entry name" value="Chorismate_synth"/>
</dbReference>
<dbReference type="NCBIfam" id="NF003793">
    <property type="entry name" value="PRK05382.1"/>
    <property type="match status" value="1"/>
</dbReference>
<keyword evidence="6 11" id="KW-0288">FMN</keyword>
<dbReference type="GO" id="GO:0009073">
    <property type="term" value="P:aromatic amino acid family biosynthetic process"/>
    <property type="evidence" value="ECO:0007669"/>
    <property type="project" value="UniProtKB-KW"/>
</dbReference>
<dbReference type="GO" id="GO:0009423">
    <property type="term" value="P:chorismate biosynthetic process"/>
    <property type="evidence" value="ECO:0007669"/>
    <property type="project" value="UniProtKB-UniRule"/>
</dbReference>
<evidence type="ECO:0000256" key="2">
    <source>
        <dbReference type="ARBA" id="ARBA00008014"/>
    </source>
</evidence>
<evidence type="ECO:0000256" key="4">
    <source>
        <dbReference type="ARBA" id="ARBA00022605"/>
    </source>
</evidence>